<keyword evidence="1" id="KW-0472">Membrane</keyword>
<dbReference type="PIRSF" id="PIRSF021383">
    <property type="entry name" value="YunB"/>
    <property type="match status" value="1"/>
</dbReference>
<dbReference type="Pfam" id="PF09560">
    <property type="entry name" value="Spore_YunB"/>
    <property type="match status" value="1"/>
</dbReference>
<accession>A0ABT8E8K1</accession>
<keyword evidence="1" id="KW-0812">Transmembrane</keyword>
<evidence type="ECO:0000256" key="1">
    <source>
        <dbReference type="SAM" id="Phobius"/>
    </source>
</evidence>
<keyword evidence="3" id="KW-1185">Reference proteome</keyword>
<comment type="caution">
    <text evidence="2">The sequence shown here is derived from an EMBL/GenBank/DDBJ whole genome shotgun (WGS) entry which is preliminary data.</text>
</comment>
<organism evidence="2 3">
    <name type="scientific">Fictibacillus terranigra</name>
    <dbReference type="NCBI Taxonomy" id="3058424"/>
    <lineage>
        <taxon>Bacteria</taxon>
        <taxon>Bacillati</taxon>
        <taxon>Bacillota</taxon>
        <taxon>Bacilli</taxon>
        <taxon>Bacillales</taxon>
        <taxon>Fictibacillaceae</taxon>
        <taxon>Fictibacillus</taxon>
    </lineage>
</organism>
<dbReference type="NCBIfam" id="TIGR02832">
    <property type="entry name" value="spo_yunB"/>
    <property type="match status" value="1"/>
</dbReference>
<evidence type="ECO:0000313" key="3">
    <source>
        <dbReference type="Proteomes" id="UP001168694"/>
    </source>
</evidence>
<name>A0ABT8E8K1_9BACL</name>
<keyword evidence="1" id="KW-1133">Transmembrane helix</keyword>
<gene>
    <name evidence="2" type="primary">yunB</name>
    <name evidence="2" type="ORF">QYF49_14720</name>
</gene>
<sequence length="242" mass="27524">MMFGHRMKLRKGPLPFKRVLLYSLIMLLGMTIFAFWLVDHKIQPILKNIARSEVHNIGDEAINDAILKTRDQIDMNKLIITNKEEGQRPAYTLNYQMFNQILGKMTESIHDEIKSQQHTKKDRFGNRLNSVVYQIPLGAAFNNSLLSDVGPPIPVEMSIVGNVDSELKTKTKNIGINNTYIEVYVHLKVHVQVVVPFSSEKEAIESDVKLGDLYLPQDVPEYYGDGAGLFKPAIIKDKNKKD</sequence>
<dbReference type="InterPro" id="IPR014197">
    <property type="entry name" value="Sporulation_prot_YunB"/>
</dbReference>
<protein>
    <submittedName>
        <fullName evidence="2">Sporulation protein YunB</fullName>
    </submittedName>
</protein>
<dbReference type="Proteomes" id="UP001168694">
    <property type="component" value="Unassembled WGS sequence"/>
</dbReference>
<proteinExistence type="predicted"/>
<feature type="transmembrane region" description="Helical" evidence="1">
    <location>
        <begin position="20"/>
        <end position="38"/>
    </location>
</feature>
<reference evidence="2" key="1">
    <citation type="submission" date="2023-06" db="EMBL/GenBank/DDBJ databases">
        <title>Draft Genome Sequences of Representative Paenibacillus Polymyxa, Bacillus cereus, Fictibacillus sp., and Brevibacillus agri Strains Isolated from Amazonian Dark Earth.</title>
        <authorList>
            <person name="Pellegrinetti T.A."/>
            <person name="Cunha I.C.M."/>
            <person name="Chaves M.G."/>
            <person name="Freitas A.S."/>
            <person name="Silva A.V.R."/>
            <person name="Tsai S.M."/>
            <person name="Mendes L.W."/>
        </authorList>
    </citation>
    <scope>NUCLEOTIDE SEQUENCE</scope>
    <source>
        <strain evidence="2">CENA-BCM004</strain>
    </source>
</reference>
<dbReference type="EMBL" id="JAUHLN010000002">
    <property type="protein sequence ID" value="MDN4074246.1"/>
    <property type="molecule type" value="Genomic_DNA"/>
</dbReference>
<dbReference type="RefSeq" id="WP_290400314.1">
    <property type="nucleotide sequence ID" value="NZ_JAUHLN010000002.1"/>
</dbReference>
<evidence type="ECO:0000313" key="2">
    <source>
        <dbReference type="EMBL" id="MDN4074246.1"/>
    </source>
</evidence>